<evidence type="ECO:0000256" key="11">
    <source>
        <dbReference type="ARBA" id="ARBA00041085"/>
    </source>
</evidence>
<keyword evidence="7" id="KW-0347">Helicase</keyword>
<dbReference type="PROSITE" id="PS50051">
    <property type="entry name" value="MCM_2"/>
    <property type="match status" value="1"/>
</dbReference>
<dbReference type="PANTHER" id="PTHR11630:SF48">
    <property type="entry name" value="DNA HELICASE MCM9"/>
    <property type="match status" value="1"/>
</dbReference>
<protein>
    <recommendedName>
        <fullName evidence="11">DNA helicase MCM9</fullName>
        <ecNumber evidence="3">3.6.4.12</ecNumber>
    </recommendedName>
</protein>
<dbReference type="GO" id="GO:0000724">
    <property type="term" value="P:double-strand break repair via homologous recombination"/>
    <property type="evidence" value="ECO:0007669"/>
    <property type="project" value="TreeGrafter"/>
</dbReference>
<accession>H2Z7D0</accession>
<dbReference type="GO" id="GO:0005634">
    <property type="term" value="C:nucleus"/>
    <property type="evidence" value="ECO:0007669"/>
    <property type="project" value="UniProtKB-SubCell"/>
</dbReference>
<reference evidence="15" key="1">
    <citation type="submission" date="2003-08" db="EMBL/GenBank/DDBJ databases">
        <authorList>
            <person name="Birren B."/>
            <person name="Nusbaum C."/>
            <person name="Abebe A."/>
            <person name="Abouelleil A."/>
            <person name="Adekoya E."/>
            <person name="Ait-zahra M."/>
            <person name="Allen N."/>
            <person name="Allen T."/>
            <person name="An P."/>
            <person name="Anderson M."/>
            <person name="Anderson S."/>
            <person name="Arachchi H."/>
            <person name="Armbruster J."/>
            <person name="Bachantsang P."/>
            <person name="Baldwin J."/>
            <person name="Barry A."/>
            <person name="Bayul T."/>
            <person name="Blitshsteyn B."/>
            <person name="Bloom T."/>
            <person name="Blye J."/>
            <person name="Boguslavskiy L."/>
            <person name="Borowsky M."/>
            <person name="Boukhgalter B."/>
            <person name="Brunache A."/>
            <person name="Butler J."/>
            <person name="Calixte N."/>
            <person name="Calvo S."/>
            <person name="Camarata J."/>
            <person name="Campo K."/>
            <person name="Chang J."/>
            <person name="Cheshatsang Y."/>
            <person name="Citroen M."/>
            <person name="Collymore A."/>
            <person name="Considine T."/>
            <person name="Cook A."/>
            <person name="Cooke P."/>
            <person name="Corum B."/>
            <person name="Cuomo C."/>
            <person name="David R."/>
            <person name="Dawoe T."/>
            <person name="Degray S."/>
            <person name="Dodge S."/>
            <person name="Dooley K."/>
            <person name="Dorje P."/>
            <person name="Dorjee K."/>
            <person name="Dorris L."/>
            <person name="Duffey N."/>
            <person name="Dupes A."/>
            <person name="Elkins T."/>
            <person name="Engels R."/>
            <person name="Erickson J."/>
            <person name="Farina A."/>
            <person name="Faro S."/>
            <person name="Ferreira P."/>
            <person name="Fischer H."/>
            <person name="Fitzgerald M."/>
            <person name="Foley K."/>
            <person name="Gage D."/>
            <person name="Galagan J."/>
            <person name="Gearin G."/>
            <person name="Gnerre S."/>
            <person name="Gnirke A."/>
            <person name="Goyette A."/>
            <person name="Graham J."/>
            <person name="Grandbois E."/>
            <person name="Gyaltsen K."/>
            <person name="Hafez N."/>
            <person name="Hagopian D."/>
            <person name="Hagos B."/>
            <person name="Hall J."/>
            <person name="Hatcher B."/>
            <person name="Heller A."/>
            <person name="Higgins H."/>
            <person name="Honan T."/>
            <person name="Horn A."/>
            <person name="Houde N."/>
            <person name="Hughes L."/>
            <person name="Hulme W."/>
            <person name="Husby E."/>
            <person name="Iliev I."/>
            <person name="Jaffe D."/>
            <person name="Jones C."/>
            <person name="Kamal M."/>
            <person name="Kamat A."/>
            <person name="Kamvysselis M."/>
            <person name="Karlsson E."/>
            <person name="Kells C."/>
            <person name="Kieu A."/>
            <person name="Kisner P."/>
            <person name="Kodira C."/>
            <person name="Kulbokas E."/>
            <person name="Labutti K."/>
            <person name="Lama D."/>
            <person name="Landers T."/>
            <person name="Leger J."/>
            <person name="Levine S."/>
            <person name="Lewis D."/>
            <person name="Lewis T."/>
            <person name="Lindblad-toh K."/>
            <person name="Liu X."/>
            <person name="Lokyitsang T."/>
            <person name="Lokyitsang Y."/>
            <person name="Lucien O."/>
            <person name="Lui A."/>
            <person name="Ma L.J."/>
            <person name="Mabbitt R."/>
            <person name="Macdonald J."/>
            <person name="Maclean C."/>
            <person name="Major J."/>
            <person name="Manning J."/>
            <person name="Marabella R."/>
            <person name="Maru K."/>
            <person name="Matthews C."/>
            <person name="Mauceli E."/>
            <person name="Mccarthy M."/>
            <person name="Mcdonough S."/>
            <person name="Mcghee T."/>
            <person name="Meldrim J."/>
            <person name="Meneus L."/>
            <person name="Mesirov J."/>
            <person name="Mihalev A."/>
            <person name="Mihova T."/>
            <person name="Mikkelsen T."/>
            <person name="Mlenga V."/>
            <person name="Moru K."/>
            <person name="Mozes J."/>
            <person name="Mulrain L."/>
            <person name="Munson G."/>
            <person name="Naylor J."/>
            <person name="Newes C."/>
            <person name="Nguyen C."/>
            <person name="Nguyen N."/>
            <person name="Nguyen T."/>
            <person name="Nicol R."/>
            <person name="Nielsen C."/>
            <person name="Nizzari M."/>
            <person name="Norbu C."/>
            <person name="Norbu N."/>
            <person name="O'donnell P."/>
            <person name="Okoawo O."/>
            <person name="O'leary S."/>
            <person name="Omotosho B."/>
            <person name="O'neill K."/>
            <person name="Osman S."/>
            <person name="Parker S."/>
            <person name="Perrin D."/>
            <person name="Phunkhang P."/>
            <person name="Piqani B."/>
            <person name="Purcell S."/>
            <person name="Rachupka T."/>
            <person name="Ramasamy U."/>
            <person name="Rameau R."/>
            <person name="Ray V."/>
            <person name="Raymond C."/>
            <person name="Retta R."/>
            <person name="Richardson S."/>
            <person name="Rise C."/>
            <person name="Rodriguez J."/>
            <person name="Rogers J."/>
            <person name="Rogov P."/>
            <person name="Rutman M."/>
            <person name="Schupbach R."/>
            <person name="Seaman C."/>
            <person name="Settipalli S."/>
            <person name="Sharpe T."/>
            <person name="Sheridan J."/>
            <person name="Sherpa N."/>
            <person name="Shi J."/>
            <person name="Smirnov S."/>
            <person name="Smith C."/>
            <person name="Sougnez C."/>
            <person name="Spencer B."/>
            <person name="Stalker J."/>
            <person name="Stange-thomann N."/>
            <person name="Stavropoulos S."/>
            <person name="Stetson K."/>
            <person name="Stone C."/>
            <person name="Stone S."/>
            <person name="Stubbs M."/>
            <person name="Talamas J."/>
            <person name="Tchuinga P."/>
            <person name="Tenzing P."/>
            <person name="Tesfaye S."/>
            <person name="Theodore J."/>
            <person name="Thoulutsang Y."/>
            <person name="Topham K."/>
            <person name="Towey S."/>
            <person name="Tsamla T."/>
            <person name="Tsomo N."/>
            <person name="Vallee D."/>
            <person name="Vassiliev H."/>
            <person name="Venkataraman V."/>
            <person name="Vinson J."/>
            <person name="Vo A."/>
            <person name="Wade C."/>
            <person name="Wang S."/>
            <person name="Wangchuk T."/>
            <person name="Wangdi T."/>
            <person name="Whittaker C."/>
            <person name="Wilkinson J."/>
            <person name="Wu Y."/>
            <person name="Wyman D."/>
            <person name="Yadav S."/>
            <person name="Yang S."/>
            <person name="Yang X."/>
            <person name="Yeager S."/>
            <person name="Yee E."/>
            <person name="Young G."/>
            <person name="Zainoun J."/>
            <person name="Zembeck L."/>
            <person name="Zimmer A."/>
            <person name="Zody M."/>
            <person name="Lander E."/>
        </authorList>
    </citation>
    <scope>NUCLEOTIDE SEQUENCE [LARGE SCALE GENOMIC DNA]</scope>
</reference>
<dbReference type="Ensembl" id="ENSCSAVT00000013648.1">
    <property type="protein sequence ID" value="ENSCSAVP00000013492.1"/>
    <property type="gene ID" value="ENSCSAVG00000007912.1"/>
</dbReference>
<reference evidence="14" key="2">
    <citation type="submission" date="2025-08" db="UniProtKB">
        <authorList>
            <consortium name="Ensembl"/>
        </authorList>
    </citation>
    <scope>IDENTIFICATION</scope>
</reference>
<sequence length="368" mass="41282">MAKNEKNLETLCSYVKQTHSHDLIRILLQREDNAHYSVIINGTDLLEKHGIFAEILFFQSEELFKLFDEVLIHLSSEICRNHHLRSHMTLKTNIHARFEKLPRCAELWRDRVPKSRDVGSFLAVQGTVIRTCSSKILESRKEFVCGKCGNAFTLEASFEQNYSIVTPTRCPVGKECNSKKFVSVEEPTRTSSGKSGGRCIDYQEVKVQEQIRRLAMGTIPRSVTVVLENDLVDVCKAGDDVVIFGAVSCRWSGLSLSKPCQLELVMKANNVVVSNDERRTEDARIDLDDEFQCFWAAHEGRPMAARNLILESMCPQVYGLYVVKLAVALILAGGVPRTDATGSRVRGECHLLLVGDPGTGKSQFLKYA</sequence>
<dbReference type="SMART" id="SM00350">
    <property type="entry name" value="MCM"/>
    <property type="match status" value="1"/>
</dbReference>
<evidence type="ECO:0000256" key="4">
    <source>
        <dbReference type="ARBA" id="ARBA00022741"/>
    </source>
</evidence>
<keyword evidence="8" id="KW-0067">ATP-binding</keyword>
<dbReference type="GO" id="GO:0016787">
    <property type="term" value="F:hydrolase activity"/>
    <property type="evidence" value="ECO:0007669"/>
    <property type="project" value="UniProtKB-KW"/>
</dbReference>
<dbReference type="OMA" id="VRQPTSC"/>
<evidence type="ECO:0000256" key="9">
    <source>
        <dbReference type="ARBA" id="ARBA00023204"/>
    </source>
</evidence>
<dbReference type="InterPro" id="IPR033762">
    <property type="entry name" value="MCM_OB"/>
</dbReference>
<evidence type="ECO:0000256" key="10">
    <source>
        <dbReference type="ARBA" id="ARBA00023242"/>
    </source>
</evidence>
<dbReference type="Pfam" id="PF26066">
    <property type="entry name" value="MCM9_N"/>
    <property type="match status" value="1"/>
</dbReference>
<dbReference type="InParanoid" id="H2Z7D0"/>
<dbReference type="InterPro" id="IPR001208">
    <property type="entry name" value="MCM_dom"/>
</dbReference>
<keyword evidence="5" id="KW-0227">DNA damage</keyword>
<evidence type="ECO:0000256" key="12">
    <source>
        <dbReference type="ARBA" id="ARBA00047995"/>
    </source>
</evidence>
<feature type="domain" description="MCM C-terminal AAA(+) ATPase" evidence="13">
    <location>
        <begin position="305"/>
        <end position="368"/>
    </location>
</feature>
<keyword evidence="9" id="KW-0234">DNA repair</keyword>
<dbReference type="AlphaFoldDB" id="H2Z7D0"/>
<evidence type="ECO:0000256" key="2">
    <source>
        <dbReference type="ARBA" id="ARBA00008010"/>
    </source>
</evidence>
<dbReference type="Gene3D" id="3.40.50.300">
    <property type="entry name" value="P-loop containing nucleotide triphosphate hydrolases"/>
    <property type="match status" value="1"/>
</dbReference>
<dbReference type="EC" id="3.6.4.12" evidence="3"/>
<dbReference type="STRING" id="51511.ENSCSAVP00000013492"/>
<evidence type="ECO:0000256" key="1">
    <source>
        <dbReference type="ARBA" id="ARBA00004123"/>
    </source>
</evidence>
<dbReference type="InterPro" id="IPR027417">
    <property type="entry name" value="P-loop_NTPase"/>
</dbReference>
<comment type="similarity">
    <text evidence="2">Belongs to the MCM family.</text>
</comment>
<evidence type="ECO:0000256" key="8">
    <source>
        <dbReference type="ARBA" id="ARBA00022840"/>
    </source>
</evidence>
<name>H2Z7D0_CIOSA</name>
<dbReference type="InterPro" id="IPR058768">
    <property type="entry name" value="MCM9_N"/>
</dbReference>
<evidence type="ECO:0000256" key="6">
    <source>
        <dbReference type="ARBA" id="ARBA00022801"/>
    </source>
</evidence>
<evidence type="ECO:0000256" key="3">
    <source>
        <dbReference type="ARBA" id="ARBA00012551"/>
    </source>
</evidence>
<evidence type="ECO:0000313" key="15">
    <source>
        <dbReference type="Proteomes" id="UP000007875"/>
    </source>
</evidence>
<dbReference type="HOGENOM" id="CLU_060882_0_0_1"/>
<evidence type="ECO:0000259" key="13">
    <source>
        <dbReference type="PROSITE" id="PS50051"/>
    </source>
</evidence>
<dbReference type="eggNOG" id="KOG0477">
    <property type="taxonomic scope" value="Eukaryota"/>
</dbReference>
<keyword evidence="15" id="KW-1185">Reference proteome</keyword>
<dbReference type="Gene3D" id="2.20.28.10">
    <property type="match status" value="1"/>
</dbReference>
<dbReference type="SUPFAM" id="SSF50249">
    <property type="entry name" value="Nucleic acid-binding proteins"/>
    <property type="match status" value="1"/>
</dbReference>
<keyword evidence="6" id="KW-0378">Hydrolase</keyword>
<dbReference type="Pfam" id="PF17207">
    <property type="entry name" value="MCM_OB"/>
    <property type="match status" value="1"/>
</dbReference>
<comment type="catalytic activity">
    <reaction evidence="12">
        <text>ATP + H2O = ADP + phosphate + H(+)</text>
        <dbReference type="Rhea" id="RHEA:13065"/>
        <dbReference type="ChEBI" id="CHEBI:15377"/>
        <dbReference type="ChEBI" id="CHEBI:15378"/>
        <dbReference type="ChEBI" id="CHEBI:30616"/>
        <dbReference type="ChEBI" id="CHEBI:43474"/>
        <dbReference type="ChEBI" id="CHEBI:456216"/>
        <dbReference type="EC" id="3.6.4.12"/>
    </reaction>
</comment>
<dbReference type="GO" id="GO:0017116">
    <property type="term" value="F:single-stranded DNA helicase activity"/>
    <property type="evidence" value="ECO:0007669"/>
    <property type="project" value="TreeGrafter"/>
</dbReference>
<keyword evidence="10" id="KW-0539">Nucleus</keyword>
<dbReference type="InterPro" id="IPR031327">
    <property type="entry name" value="MCM"/>
</dbReference>
<reference evidence="14" key="3">
    <citation type="submission" date="2025-09" db="UniProtKB">
        <authorList>
            <consortium name="Ensembl"/>
        </authorList>
    </citation>
    <scope>IDENTIFICATION</scope>
</reference>
<organism evidence="14 15">
    <name type="scientific">Ciona savignyi</name>
    <name type="common">Pacific transparent sea squirt</name>
    <dbReference type="NCBI Taxonomy" id="51511"/>
    <lineage>
        <taxon>Eukaryota</taxon>
        <taxon>Metazoa</taxon>
        <taxon>Chordata</taxon>
        <taxon>Tunicata</taxon>
        <taxon>Ascidiacea</taxon>
        <taxon>Phlebobranchia</taxon>
        <taxon>Cionidae</taxon>
        <taxon>Ciona</taxon>
    </lineage>
</organism>
<keyword evidence="4" id="KW-0547">Nucleotide-binding</keyword>
<dbReference type="Proteomes" id="UP000007875">
    <property type="component" value="Unassembled WGS sequence"/>
</dbReference>
<dbReference type="GeneTree" id="ENSGT01150000286951"/>
<proteinExistence type="inferred from homology"/>
<dbReference type="PANTHER" id="PTHR11630">
    <property type="entry name" value="DNA REPLICATION LICENSING FACTOR MCM FAMILY MEMBER"/>
    <property type="match status" value="1"/>
</dbReference>
<evidence type="ECO:0000256" key="7">
    <source>
        <dbReference type="ARBA" id="ARBA00022806"/>
    </source>
</evidence>
<dbReference type="Pfam" id="PF00493">
    <property type="entry name" value="MCM"/>
    <property type="match status" value="1"/>
</dbReference>
<dbReference type="GO" id="GO:0005524">
    <property type="term" value="F:ATP binding"/>
    <property type="evidence" value="ECO:0007669"/>
    <property type="project" value="UniProtKB-KW"/>
</dbReference>
<dbReference type="GO" id="GO:0003697">
    <property type="term" value="F:single-stranded DNA binding"/>
    <property type="evidence" value="ECO:0007669"/>
    <property type="project" value="TreeGrafter"/>
</dbReference>
<dbReference type="InterPro" id="IPR012340">
    <property type="entry name" value="NA-bd_OB-fold"/>
</dbReference>
<evidence type="ECO:0000256" key="5">
    <source>
        <dbReference type="ARBA" id="ARBA00022763"/>
    </source>
</evidence>
<evidence type="ECO:0000313" key="14">
    <source>
        <dbReference type="Ensembl" id="ENSCSAVP00000013492.1"/>
    </source>
</evidence>
<dbReference type="GO" id="GO:0042555">
    <property type="term" value="C:MCM complex"/>
    <property type="evidence" value="ECO:0007669"/>
    <property type="project" value="TreeGrafter"/>
</dbReference>
<comment type="subcellular location">
    <subcellularLocation>
        <location evidence="1">Nucleus</location>
    </subcellularLocation>
</comment>
<dbReference type="Gene3D" id="2.40.50.140">
    <property type="entry name" value="Nucleic acid-binding proteins"/>
    <property type="match status" value="1"/>
</dbReference>